<feature type="compositionally biased region" description="Basic and acidic residues" evidence="1">
    <location>
        <begin position="332"/>
        <end position="351"/>
    </location>
</feature>
<feature type="compositionally biased region" description="Basic and acidic residues" evidence="1">
    <location>
        <begin position="393"/>
        <end position="403"/>
    </location>
</feature>
<feature type="compositionally biased region" description="Basic and acidic residues" evidence="1">
    <location>
        <begin position="571"/>
        <end position="586"/>
    </location>
</feature>
<reference evidence="2 3" key="1">
    <citation type="submission" date="2024-08" db="EMBL/GenBank/DDBJ databases">
        <authorList>
            <person name="Cucini C."/>
            <person name="Frati F."/>
        </authorList>
    </citation>
    <scope>NUCLEOTIDE SEQUENCE [LARGE SCALE GENOMIC DNA]</scope>
</reference>
<feature type="compositionally biased region" description="Low complexity" evidence="1">
    <location>
        <begin position="224"/>
        <end position="246"/>
    </location>
</feature>
<evidence type="ECO:0000313" key="3">
    <source>
        <dbReference type="Proteomes" id="UP001642540"/>
    </source>
</evidence>
<gene>
    <name evidence="2" type="ORF">ODALV1_LOCUS7689</name>
</gene>
<proteinExistence type="predicted"/>
<organism evidence="2 3">
    <name type="scientific">Orchesella dallaii</name>
    <dbReference type="NCBI Taxonomy" id="48710"/>
    <lineage>
        <taxon>Eukaryota</taxon>
        <taxon>Metazoa</taxon>
        <taxon>Ecdysozoa</taxon>
        <taxon>Arthropoda</taxon>
        <taxon>Hexapoda</taxon>
        <taxon>Collembola</taxon>
        <taxon>Entomobryomorpha</taxon>
        <taxon>Entomobryoidea</taxon>
        <taxon>Orchesellidae</taxon>
        <taxon>Orchesellinae</taxon>
        <taxon>Orchesella</taxon>
    </lineage>
</organism>
<name>A0ABP1Q7C2_9HEXA</name>
<feature type="compositionally biased region" description="Low complexity" evidence="1">
    <location>
        <begin position="297"/>
        <end position="331"/>
    </location>
</feature>
<feature type="region of interest" description="Disordered" evidence="1">
    <location>
        <begin position="50"/>
        <end position="77"/>
    </location>
</feature>
<feature type="compositionally biased region" description="Low complexity" evidence="1">
    <location>
        <begin position="404"/>
        <end position="423"/>
    </location>
</feature>
<evidence type="ECO:0000256" key="1">
    <source>
        <dbReference type="SAM" id="MobiDB-lite"/>
    </source>
</evidence>
<sequence length="624" mass="68591">MKRVRIHPPSSHKASLISLSSCILFLLTAIIGNFGVSDADVVLRQDDPLLHRGSTSNRAASSTIGGTSSSSKNPAVNSQQYQKHGLLDLNKNEPADASGGKLQEQLYFRLVPSTSRPFTPSSFHKQGEKSAADDLAFLEETAGDVDLGYPLPLSMDDYWALDRDRLLDQLIIRALANPEEWTVLRKAFEKVDGDLKALLSLEKGKNQAIHDGTTNSSLGYGAPSAGSSSGGTTSSSASASSSSSSTQNQEEHPHHHGLKWKFTYHRVRDLNAAGQPRSRGIAAVVSLDTVENESKNESTSNSSSNSVAAPSSITSAILKTSKGSTSSSLVSKDSENKARSEISSAHFDDPIQKPISRGGGTLSTSTTTSSSSNTNGNNNIISNSFSRFGNKGKHVDLASDKSSRSSSSSSNSDNSGQSSSVSNGMPKSALVLPTEIVSQGNEPNSHKIQWDPRHGQGGGRDELLGEQEVRQYGQYEGEGNDDHPARHHHHHHQRRDHHYHKNYHHHQHHQHPTQHQPKHHFQHQLSSSSSSTLRNGDVEVGHNQAVPATVELSQNQYHHLRNQHQHHNHHHDHDQHNHQQEKEQNHQHYQSNHQEHHHQHHPHRDHGSSSSWKRFHVDNPAKDK</sequence>
<feature type="compositionally biased region" description="Low complexity" evidence="1">
    <location>
        <begin position="362"/>
        <end position="389"/>
    </location>
</feature>
<feature type="compositionally biased region" description="Basic and acidic residues" evidence="1">
    <location>
        <begin position="615"/>
        <end position="624"/>
    </location>
</feature>
<keyword evidence="3" id="KW-1185">Reference proteome</keyword>
<feature type="region of interest" description="Disordered" evidence="1">
    <location>
        <begin position="475"/>
        <end position="536"/>
    </location>
</feature>
<feature type="compositionally biased region" description="Basic residues" evidence="1">
    <location>
        <begin position="595"/>
        <end position="604"/>
    </location>
</feature>
<feature type="compositionally biased region" description="Low complexity" evidence="1">
    <location>
        <begin position="61"/>
        <end position="71"/>
    </location>
</feature>
<protein>
    <submittedName>
        <fullName evidence="2">Uncharacterized protein</fullName>
    </submittedName>
</protein>
<feature type="region of interest" description="Disordered" evidence="1">
    <location>
        <begin position="290"/>
        <end position="426"/>
    </location>
</feature>
<feature type="region of interest" description="Disordered" evidence="1">
    <location>
        <begin position="208"/>
        <end position="259"/>
    </location>
</feature>
<evidence type="ECO:0000313" key="2">
    <source>
        <dbReference type="EMBL" id="CAL8090576.1"/>
    </source>
</evidence>
<feature type="compositionally biased region" description="Basic residues" evidence="1">
    <location>
        <begin position="485"/>
        <end position="522"/>
    </location>
</feature>
<feature type="compositionally biased region" description="Basic and acidic residues" evidence="1">
    <location>
        <begin position="444"/>
        <end position="461"/>
    </location>
</feature>
<feature type="region of interest" description="Disordered" evidence="1">
    <location>
        <begin position="562"/>
        <end position="624"/>
    </location>
</feature>
<comment type="caution">
    <text evidence="2">The sequence shown here is derived from an EMBL/GenBank/DDBJ whole genome shotgun (WGS) entry which is preliminary data.</text>
</comment>
<feature type="region of interest" description="Disordered" evidence="1">
    <location>
        <begin position="439"/>
        <end position="461"/>
    </location>
</feature>
<dbReference type="EMBL" id="CAXLJM020000024">
    <property type="protein sequence ID" value="CAL8090576.1"/>
    <property type="molecule type" value="Genomic_DNA"/>
</dbReference>
<accession>A0ABP1Q7C2</accession>
<dbReference type="Proteomes" id="UP001642540">
    <property type="component" value="Unassembled WGS sequence"/>
</dbReference>